<reference evidence="3 4" key="1">
    <citation type="journal article" date="2021" name="Microbiol. Spectr.">
        <title>A Single Bacterium Capable of Oxidation and Reduction of Iron at Circumneutral pH.</title>
        <authorList>
            <person name="Kato S."/>
            <person name="Ohkuma M."/>
        </authorList>
    </citation>
    <scope>NUCLEOTIDE SEQUENCE [LARGE SCALE GENOMIC DNA]</scope>
    <source>
        <strain evidence="3 4">MIZ03</strain>
    </source>
</reference>
<dbReference type="SUPFAM" id="SSF55729">
    <property type="entry name" value="Acyl-CoA N-acyltransferases (Nat)"/>
    <property type="match status" value="1"/>
</dbReference>
<dbReference type="EC" id="2.3.1.266" evidence="1"/>
<feature type="active site" description="Proton acceptor" evidence="1">
    <location>
        <position position="114"/>
    </location>
</feature>
<evidence type="ECO:0000313" key="4">
    <source>
        <dbReference type="Proteomes" id="UP000824366"/>
    </source>
</evidence>
<evidence type="ECO:0000313" key="3">
    <source>
        <dbReference type="EMBL" id="BCO28964.1"/>
    </source>
</evidence>
<comment type="subcellular location">
    <subcellularLocation>
        <location evidence="1">Cytoplasm</location>
    </subcellularLocation>
</comment>
<feature type="active site" description="Proton donor" evidence="1">
    <location>
        <position position="126"/>
    </location>
</feature>
<dbReference type="NCBIfam" id="TIGR01575">
    <property type="entry name" value="rimI"/>
    <property type="match status" value="1"/>
</dbReference>
<dbReference type="InterPro" id="IPR043690">
    <property type="entry name" value="RimI"/>
</dbReference>
<proteinExistence type="inferred from homology"/>
<dbReference type="EMBL" id="AP024238">
    <property type="protein sequence ID" value="BCO28964.1"/>
    <property type="molecule type" value="Genomic_DNA"/>
</dbReference>
<protein>
    <recommendedName>
        <fullName evidence="1">[Ribosomal protein bS18]-alanine N-acetyltransferase</fullName>
        <ecNumber evidence="1">2.3.1.266</ecNumber>
    </recommendedName>
</protein>
<dbReference type="InterPro" id="IPR000182">
    <property type="entry name" value="GNAT_dom"/>
</dbReference>
<dbReference type="Proteomes" id="UP000824366">
    <property type="component" value="Chromosome"/>
</dbReference>
<comment type="catalytic activity">
    <reaction evidence="1">
        <text>N-terminal L-alanyl-[ribosomal protein bS18] + acetyl-CoA = N-terminal N(alpha)-acetyl-L-alanyl-[ribosomal protein bS18] + CoA + H(+)</text>
        <dbReference type="Rhea" id="RHEA:43756"/>
        <dbReference type="Rhea" id="RHEA-COMP:10676"/>
        <dbReference type="Rhea" id="RHEA-COMP:10677"/>
        <dbReference type="ChEBI" id="CHEBI:15378"/>
        <dbReference type="ChEBI" id="CHEBI:57287"/>
        <dbReference type="ChEBI" id="CHEBI:57288"/>
        <dbReference type="ChEBI" id="CHEBI:64718"/>
        <dbReference type="ChEBI" id="CHEBI:83683"/>
        <dbReference type="EC" id="2.3.1.266"/>
    </reaction>
</comment>
<keyword evidence="1" id="KW-0808">Transferase</keyword>
<dbReference type="HAMAP" id="MF_02210">
    <property type="entry name" value="RimI"/>
    <property type="match status" value="1"/>
</dbReference>
<dbReference type="PANTHER" id="PTHR43617:SF35">
    <property type="entry name" value="[RIBOSOMAL PROTEIN BS18]-ALANINE N-ACETYLTRANSFERASE"/>
    <property type="match status" value="1"/>
</dbReference>
<keyword evidence="1" id="KW-0963">Cytoplasm</keyword>
<dbReference type="Pfam" id="PF00583">
    <property type="entry name" value="Acetyltransf_1"/>
    <property type="match status" value="1"/>
</dbReference>
<comment type="function">
    <text evidence="1">Acetylates the N-terminal alanine of ribosomal protein bS18.</text>
</comment>
<keyword evidence="4" id="KW-1185">Reference proteome</keyword>
<gene>
    <name evidence="1" type="primary">rimI</name>
    <name evidence="3" type="ORF">MIZ03_3874</name>
</gene>
<evidence type="ECO:0000259" key="2">
    <source>
        <dbReference type="PROSITE" id="PS51186"/>
    </source>
</evidence>
<comment type="caution">
    <text evidence="1">Lacks conserved residue(s) required for the propagation of feature annotation.</text>
</comment>
<feature type="binding site" evidence="1">
    <location>
        <position position="119"/>
    </location>
    <ligand>
        <name>acetyl-CoA</name>
        <dbReference type="ChEBI" id="CHEBI:57288"/>
    </ligand>
</feature>
<keyword evidence="1" id="KW-0012">Acyltransferase</keyword>
<accession>A0ABM7MRI4</accession>
<sequence>MDRMSDQPHAVEVRFEPMTESRLEAVVAVEGQAHAHPWQRQHFLDCLASGYQAQMLLAGDALLGYFIGMKGYEEVHLLNITVAPAYQQQGWARVMLDALALWARGQGAQCLWLEARTGNTRAIHVYKAQGFCTVGTRRAYYPAGNGQREDAVVMSLQLVAAD</sequence>
<feature type="domain" description="N-acetyltransferase" evidence="2">
    <location>
        <begin position="13"/>
        <end position="159"/>
    </location>
</feature>
<organism evidence="3 4">
    <name type="scientific">Rhodoferax lithotrophicus</name>
    <dbReference type="NCBI Taxonomy" id="2798804"/>
    <lineage>
        <taxon>Bacteria</taxon>
        <taxon>Pseudomonadati</taxon>
        <taxon>Pseudomonadota</taxon>
        <taxon>Betaproteobacteria</taxon>
        <taxon>Burkholderiales</taxon>
        <taxon>Comamonadaceae</taxon>
        <taxon>Rhodoferax</taxon>
    </lineage>
</organism>
<name>A0ABM7MRI4_9BURK</name>
<dbReference type="InterPro" id="IPR016181">
    <property type="entry name" value="Acyl_CoA_acyltransferase"/>
</dbReference>
<comment type="similarity">
    <text evidence="1">Belongs to the acetyltransferase family. RimI subfamily.</text>
</comment>
<evidence type="ECO:0000256" key="1">
    <source>
        <dbReference type="HAMAP-Rule" id="MF_02210"/>
    </source>
</evidence>
<dbReference type="PROSITE" id="PS51186">
    <property type="entry name" value="GNAT"/>
    <property type="match status" value="1"/>
</dbReference>
<dbReference type="Gene3D" id="3.40.630.30">
    <property type="match status" value="1"/>
</dbReference>
<dbReference type="InterPro" id="IPR050276">
    <property type="entry name" value="MshD_Acetyltransferase"/>
</dbReference>
<dbReference type="InterPro" id="IPR006464">
    <property type="entry name" value="AcTrfase_RimI/Ard1"/>
</dbReference>
<dbReference type="CDD" id="cd04301">
    <property type="entry name" value="NAT_SF"/>
    <property type="match status" value="1"/>
</dbReference>
<dbReference type="PANTHER" id="PTHR43617">
    <property type="entry name" value="L-AMINO ACID N-ACETYLTRANSFERASE"/>
    <property type="match status" value="1"/>
</dbReference>